<feature type="non-terminal residue" evidence="1">
    <location>
        <position position="1"/>
    </location>
</feature>
<comment type="caution">
    <text evidence="1">The sequence shown here is derived from an EMBL/GenBank/DDBJ whole genome shotgun (WGS) entry which is preliminary data.</text>
</comment>
<evidence type="ECO:0000313" key="2">
    <source>
        <dbReference type="Proteomes" id="UP000886998"/>
    </source>
</evidence>
<dbReference type="Proteomes" id="UP000886998">
    <property type="component" value="Unassembled WGS sequence"/>
</dbReference>
<organism evidence="1 2">
    <name type="scientific">Trichonephila inaurata madagascariensis</name>
    <dbReference type="NCBI Taxonomy" id="2747483"/>
    <lineage>
        <taxon>Eukaryota</taxon>
        <taxon>Metazoa</taxon>
        <taxon>Ecdysozoa</taxon>
        <taxon>Arthropoda</taxon>
        <taxon>Chelicerata</taxon>
        <taxon>Arachnida</taxon>
        <taxon>Araneae</taxon>
        <taxon>Araneomorphae</taxon>
        <taxon>Entelegynae</taxon>
        <taxon>Araneoidea</taxon>
        <taxon>Nephilidae</taxon>
        <taxon>Trichonephila</taxon>
        <taxon>Trichonephila inaurata</taxon>
    </lineage>
</organism>
<proteinExistence type="predicted"/>
<dbReference type="AlphaFoldDB" id="A0A8X7BYZ0"/>
<name>A0A8X7BYZ0_9ARAC</name>
<protein>
    <submittedName>
        <fullName evidence="1">Uncharacterized protein</fullName>
    </submittedName>
</protein>
<dbReference type="EMBL" id="BMAV01006111">
    <property type="protein sequence ID" value="GFY47807.1"/>
    <property type="molecule type" value="Genomic_DNA"/>
</dbReference>
<accession>A0A8X7BYZ0</accession>
<sequence>YVESGKQLKGGLERIDDLTAYDSLTTVAKLNSMQ</sequence>
<evidence type="ECO:0000313" key="1">
    <source>
        <dbReference type="EMBL" id="GFY47807.1"/>
    </source>
</evidence>
<keyword evidence="2" id="KW-1185">Reference proteome</keyword>
<gene>
    <name evidence="1" type="ORF">TNIN_309221</name>
</gene>
<reference evidence="1" key="1">
    <citation type="submission" date="2020-08" db="EMBL/GenBank/DDBJ databases">
        <title>Multicomponent nature underlies the extraordinary mechanical properties of spider dragline silk.</title>
        <authorList>
            <person name="Kono N."/>
            <person name="Nakamura H."/>
            <person name="Mori M."/>
            <person name="Yoshida Y."/>
            <person name="Ohtoshi R."/>
            <person name="Malay A.D."/>
            <person name="Moran D.A.P."/>
            <person name="Tomita M."/>
            <person name="Numata K."/>
            <person name="Arakawa K."/>
        </authorList>
    </citation>
    <scope>NUCLEOTIDE SEQUENCE</scope>
</reference>